<dbReference type="InterPro" id="IPR001789">
    <property type="entry name" value="Sig_transdc_resp-reg_receiver"/>
</dbReference>
<dbReference type="SUPFAM" id="SSF55073">
    <property type="entry name" value="Nucleotide cyclase"/>
    <property type="match status" value="1"/>
</dbReference>
<dbReference type="InterPro" id="IPR029787">
    <property type="entry name" value="Nucleotide_cyclase"/>
</dbReference>
<dbReference type="EMBL" id="JAAAWO010000001">
    <property type="protein sequence ID" value="NDW14023.1"/>
    <property type="molecule type" value="Genomic_DNA"/>
</dbReference>
<evidence type="ECO:0000256" key="2">
    <source>
        <dbReference type="ARBA" id="ARBA00034247"/>
    </source>
</evidence>
<dbReference type="GO" id="GO:1902201">
    <property type="term" value="P:negative regulation of bacterial-type flagellum-dependent cell motility"/>
    <property type="evidence" value="ECO:0007669"/>
    <property type="project" value="TreeGrafter"/>
</dbReference>
<dbReference type="PROSITE" id="PS50887">
    <property type="entry name" value="GGDEF"/>
    <property type="match status" value="1"/>
</dbReference>
<evidence type="ECO:0000256" key="3">
    <source>
        <dbReference type="PROSITE-ProRule" id="PRU00169"/>
    </source>
</evidence>
<comment type="caution">
    <text evidence="6">The sequence shown here is derived from an EMBL/GenBank/DDBJ whole genome shotgun (WGS) entry which is preliminary data.</text>
</comment>
<dbReference type="InterPro" id="IPR011006">
    <property type="entry name" value="CheY-like_superfamily"/>
</dbReference>
<dbReference type="InterPro" id="IPR050469">
    <property type="entry name" value="Diguanylate_Cyclase"/>
</dbReference>
<evidence type="ECO:0000259" key="4">
    <source>
        <dbReference type="PROSITE" id="PS50110"/>
    </source>
</evidence>
<dbReference type="GO" id="GO:0052621">
    <property type="term" value="F:diguanylate cyclase activity"/>
    <property type="evidence" value="ECO:0007669"/>
    <property type="project" value="UniProtKB-EC"/>
</dbReference>
<dbReference type="InterPro" id="IPR043128">
    <property type="entry name" value="Rev_trsase/Diguanyl_cyclase"/>
</dbReference>
<dbReference type="SMART" id="SM00267">
    <property type="entry name" value="GGDEF"/>
    <property type="match status" value="1"/>
</dbReference>
<evidence type="ECO:0000313" key="7">
    <source>
        <dbReference type="Proteomes" id="UP000471381"/>
    </source>
</evidence>
<evidence type="ECO:0000313" key="6">
    <source>
        <dbReference type="EMBL" id="NDW14023.1"/>
    </source>
</evidence>
<dbReference type="SUPFAM" id="SSF52172">
    <property type="entry name" value="CheY-like"/>
    <property type="match status" value="2"/>
</dbReference>
<dbReference type="PANTHER" id="PTHR45138">
    <property type="entry name" value="REGULATORY COMPONENTS OF SENSORY TRANSDUCTION SYSTEM"/>
    <property type="match status" value="1"/>
</dbReference>
<dbReference type="PROSITE" id="PS50110">
    <property type="entry name" value="RESPONSE_REGULATORY"/>
    <property type="match status" value="2"/>
</dbReference>
<protein>
    <recommendedName>
        <fullName evidence="1">diguanylate cyclase</fullName>
        <ecNumber evidence="1">2.7.7.65</ecNumber>
    </recommendedName>
</protein>
<dbReference type="CDD" id="cd19921">
    <property type="entry name" value="REC_1_GGDEF"/>
    <property type="match status" value="1"/>
</dbReference>
<dbReference type="Pfam" id="PF00072">
    <property type="entry name" value="Response_reg"/>
    <property type="match status" value="2"/>
</dbReference>
<feature type="domain" description="Response regulatory" evidence="4">
    <location>
        <begin position="3"/>
        <end position="117"/>
    </location>
</feature>
<dbReference type="NCBIfam" id="TIGR00254">
    <property type="entry name" value="GGDEF"/>
    <property type="match status" value="1"/>
</dbReference>
<reference evidence="6 7" key="1">
    <citation type="submission" date="2020-01" db="EMBL/GenBank/DDBJ databases">
        <title>Genomes of bacteria type strains.</title>
        <authorList>
            <person name="Chen J."/>
            <person name="Zhu S."/>
            <person name="Yang J."/>
        </authorList>
    </citation>
    <scope>NUCLEOTIDE SEQUENCE [LARGE SCALE GENOMIC DNA]</scope>
    <source>
        <strain evidence="6 7">LMG 24078</strain>
    </source>
</reference>
<feature type="modified residue" description="4-aspartylphosphate" evidence="3">
    <location>
        <position position="175"/>
    </location>
</feature>
<proteinExistence type="predicted"/>
<dbReference type="PANTHER" id="PTHR45138:SF9">
    <property type="entry name" value="DIGUANYLATE CYCLASE DGCM-RELATED"/>
    <property type="match status" value="1"/>
</dbReference>
<accession>A0A6N9T9Q9</accession>
<name>A0A6N9T9Q9_9ALTE</name>
<dbReference type="Proteomes" id="UP000471381">
    <property type="component" value="Unassembled WGS sequence"/>
</dbReference>
<dbReference type="AlphaFoldDB" id="A0A6N9T9Q9"/>
<dbReference type="Pfam" id="PF00990">
    <property type="entry name" value="GGDEF"/>
    <property type="match status" value="1"/>
</dbReference>
<feature type="domain" description="Response regulatory" evidence="4">
    <location>
        <begin position="125"/>
        <end position="242"/>
    </location>
</feature>
<dbReference type="SMART" id="SM00448">
    <property type="entry name" value="REC"/>
    <property type="match status" value="2"/>
</dbReference>
<organism evidence="6 7">
    <name type="scientific">Alteromonas genovensis</name>
    <dbReference type="NCBI Taxonomy" id="471225"/>
    <lineage>
        <taxon>Bacteria</taxon>
        <taxon>Pseudomonadati</taxon>
        <taxon>Pseudomonadota</taxon>
        <taxon>Gammaproteobacteria</taxon>
        <taxon>Alteromonadales</taxon>
        <taxon>Alteromonadaceae</taxon>
        <taxon>Alteromonas/Salinimonas group</taxon>
        <taxon>Alteromonas</taxon>
    </lineage>
</organism>
<evidence type="ECO:0000256" key="1">
    <source>
        <dbReference type="ARBA" id="ARBA00012528"/>
    </source>
</evidence>
<comment type="catalytic activity">
    <reaction evidence="2">
        <text>2 GTP = 3',3'-c-di-GMP + 2 diphosphate</text>
        <dbReference type="Rhea" id="RHEA:24898"/>
        <dbReference type="ChEBI" id="CHEBI:33019"/>
        <dbReference type="ChEBI" id="CHEBI:37565"/>
        <dbReference type="ChEBI" id="CHEBI:58805"/>
        <dbReference type="EC" id="2.7.7.65"/>
    </reaction>
</comment>
<dbReference type="CDD" id="cd01949">
    <property type="entry name" value="GGDEF"/>
    <property type="match status" value="1"/>
</dbReference>
<dbReference type="GO" id="GO:0005886">
    <property type="term" value="C:plasma membrane"/>
    <property type="evidence" value="ECO:0007669"/>
    <property type="project" value="TreeGrafter"/>
</dbReference>
<feature type="modified residue" description="4-aspartylphosphate" evidence="3">
    <location>
        <position position="54"/>
    </location>
</feature>
<dbReference type="Gene3D" id="3.40.50.2300">
    <property type="match status" value="2"/>
</dbReference>
<dbReference type="GO" id="GO:0000160">
    <property type="term" value="P:phosphorelay signal transduction system"/>
    <property type="evidence" value="ECO:0007669"/>
    <property type="project" value="InterPro"/>
</dbReference>
<dbReference type="RefSeq" id="WP_163104428.1">
    <property type="nucleotide sequence ID" value="NZ_JAAAWO010000001.1"/>
</dbReference>
<keyword evidence="3" id="KW-0597">Phosphoprotein</keyword>
<sequence>MYKVLVVEDSVTVRKIVYKLIEDNPLLSCDLCENLAQAEVALQASSDYLAAIVDLNLPDAPNGESVDLALSYDLPTLVLTGNFDEFTRSQLLDKGVLDYITKESRYSYLQVAKLIDRLRKNLYTDVLVVEDSITSRNHICKLLKKFKFRVHEAGNGIEALVQLDNHKNIKMVISDHRMPKMDGYELIKAIRQERRMQDTIFIGLSSTGDSVLTSKFIKSGANDFLSKPFYHEEFLCRVMQNLESQEMIQTIRDNANLDPLTQVYNRRYLHEKAEELYANKGPGDTIIVSMIDADNFKNVNDTYGHKTGDTLLQEFAALIKLHFPEDLIIRYGGEEFTVLSQRSAKTYLSALSTFMNAVRQTKFTLHKFNITCSVGVCVEDHSSFELQLDIADARLYHAKNAGKDQIILRDEKTISE</sequence>
<feature type="domain" description="GGDEF" evidence="5">
    <location>
        <begin position="284"/>
        <end position="411"/>
    </location>
</feature>
<dbReference type="EC" id="2.7.7.65" evidence="1"/>
<dbReference type="InterPro" id="IPR000160">
    <property type="entry name" value="GGDEF_dom"/>
</dbReference>
<gene>
    <name evidence="6" type="ORF">GTQ48_00560</name>
</gene>
<keyword evidence="7" id="KW-1185">Reference proteome</keyword>
<dbReference type="Gene3D" id="3.30.70.270">
    <property type="match status" value="1"/>
</dbReference>
<dbReference type="GO" id="GO:0043709">
    <property type="term" value="P:cell adhesion involved in single-species biofilm formation"/>
    <property type="evidence" value="ECO:0007669"/>
    <property type="project" value="TreeGrafter"/>
</dbReference>
<evidence type="ECO:0000259" key="5">
    <source>
        <dbReference type="PROSITE" id="PS50887"/>
    </source>
</evidence>